<accession>A0A7G2CVH4</accession>
<sequence>MLFFWGSWSLFCLSFWYWFGVSNVGSLGAGTTFHSSFSEEKSSCILALDLSD</sequence>
<gene>
    <name evidence="1" type="primary">ATP8</name>
    <name evidence="1" type="ORF">MTSISI_0003</name>
</gene>
<proteinExistence type="predicted"/>
<dbReference type="EMBL" id="LR877885">
    <property type="protein sequence ID" value="CAD5105735.1"/>
    <property type="molecule type" value="Genomic_DNA"/>
</dbReference>
<evidence type="ECO:0000313" key="1">
    <source>
        <dbReference type="EMBL" id="CAD5105735.1"/>
    </source>
</evidence>
<dbReference type="AlphaFoldDB" id="A0A7G2CVH4"/>
<protein>
    <submittedName>
        <fullName evidence="1">ATP synthase F0 subunit 8</fullName>
    </submittedName>
</protein>
<name>A0A7G2CVH4_9HEMI</name>
<organism evidence="1">
    <name type="scientific">Singhiella simplex</name>
    <dbReference type="NCBI Taxonomy" id="1608328"/>
    <lineage>
        <taxon>Eukaryota</taxon>
        <taxon>Metazoa</taxon>
        <taxon>Ecdysozoa</taxon>
        <taxon>Arthropoda</taxon>
        <taxon>Hexapoda</taxon>
        <taxon>Insecta</taxon>
        <taxon>Pterygota</taxon>
        <taxon>Neoptera</taxon>
        <taxon>Paraneoptera</taxon>
        <taxon>Hemiptera</taxon>
        <taxon>Sternorrhyncha</taxon>
        <taxon>Aleyrodoidea</taxon>
        <taxon>Aleyrodidae</taxon>
        <taxon>Aleyrodinae</taxon>
        <taxon>Singhiella</taxon>
    </lineage>
</organism>
<keyword evidence="1" id="KW-0496">Mitochondrion</keyword>
<reference evidence="1" key="1">
    <citation type="submission" date="2020-08" db="EMBL/GenBank/DDBJ databases">
        <authorList>
            <person name="Santos-Garcia D."/>
            <person name="Santos-Garcia D."/>
            <person name="Santos-Garcia D."/>
        </authorList>
    </citation>
    <scope>NUCLEOTIDE SEQUENCE [LARGE SCALE GENOMIC DNA]</scope>
</reference>
<geneLocation type="mitochondrion" evidence="1"/>